<accession>W6AH36</accession>
<proteinExistence type="predicted"/>
<dbReference type="PATRIC" id="fig|1276246.3.peg.657"/>
<evidence type="ECO:0000313" key="2">
    <source>
        <dbReference type="EMBL" id="AHI52999.1"/>
    </source>
</evidence>
<dbReference type="KEGG" id="scq:SCULI_v1c06580"/>
<protein>
    <submittedName>
        <fullName evidence="2">Uncharacterized protein</fullName>
    </submittedName>
</protein>
<dbReference type="RefSeq" id="WP_025363231.1">
    <property type="nucleotide sequence ID" value="NZ_CP006681.1"/>
</dbReference>
<dbReference type="Proteomes" id="UP000019267">
    <property type="component" value="Chromosome"/>
</dbReference>
<dbReference type="EMBL" id="CP006681">
    <property type="protein sequence ID" value="AHI52999.1"/>
    <property type="molecule type" value="Genomic_DNA"/>
</dbReference>
<name>W6AH36_9MOLU</name>
<dbReference type="AlphaFoldDB" id="W6AH36"/>
<reference evidence="2 3" key="1">
    <citation type="journal article" date="2014" name="Genome Biol. Evol.">
        <title>Molecular evolution of the substrate utilization strategies and putative virulence factors in mosquito-associated Spiroplasma species.</title>
        <authorList>
            <person name="Chang T.H."/>
            <person name="Lo W.S."/>
            <person name="Ku C."/>
            <person name="Chen L.L."/>
            <person name="Kuo C.H."/>
        </authorList>
    </citation>
    <scope>NUCLEOTIDE SEQUENCE [LARGE SCALE GENOMIC DNA]</scope>
    <source>
        <strain evidence="2">AES-1</strain>
    </source>
</reference>
<dbReference type="HOGENOM" id="CLU_100217_0_0_14"/>
<sequence>MNDTKINTTQIIDTPTHMIYFYSIPDQLIFDWWDIDKFDKKKDYKIFLMFIKKQFNVDFKLSKSSKISKGNWVSTFENDIMLVETGKDILLDKYIKTYNTYVSIDEGDLMPAFSIKCRELYKEKYAEIQNLKQELGQTKAEVEDLKEILRVNGISLEKKTKNLKYSLETNILTVGQIQKMDISFDEDIKVFLDNDKIIKFDQLESTRFNILEYQITALSKGEVKLIFISKNHLPLEIEMIVQ</sequence>
<gene>
    <name evidence="2" type="ORF">SCULI_v1c06580</name>
</gene>
<evidence type="ECO:0000256" key="1">
    <source>
        <dbReference type="SAM" id="Coils"/>
    </source>
</evidence>
<organism evidence="2 3">
    <name type="scientific">Spiroplasma culicicola AES-1</name>
    <dbReference type="NCBI Taxonomy" id="1276246"/>
    <lineage>
        <taxon>Bacteria</taxon>
        <taxon>Bacillati</taxon>
        <taxon>Mycoplasmatota</taxon>
        <taxon>Mollicutes</taxon>
        <taxon>Entomoplasmatales</taxon>
        <taxon>Spiroplasmataceae</taxon>
        <taxon>Spiroplasma</taxon>
    </lineage>
</organism>
<feature type="coiled-coil region" evidence="1">
    <location>
        <begin position="118"/>
        <end position="148"/>
    </location>
</feature>
<evidence type="ECO:0000313" key="3">
    <source>
        <dbReference type="Proteomes" id="UP000019267"/>
    </source>
</evidence>
<keyword evidence="3" id="KW-1185">Reference proteome</keyword>
<keyword evidence="1" id="KW-0175">Coiled coil</keyword>